<dbReference type="Proteomes" id="UP000000226">
    <property type="component" value="Chromosome 6"/>
</dbReference>
<dbReference type="InterPro" id="IPR055513">
    <property type="entry name" value="DUF7086"/>
</dbReference>
<dbReference type="PANTHER" id="PTHR34272">
    <property type="entry name" value="EXPRESSED PROTEIN"/>
    <property type="match status" value="1"/>
</dbReference>
<evidence type="ECO:0000259" key="2">
    <source>
        <dbReference type="Pfam" id="PF23324"/>
    </source>
</evidence>
<evidence type="ECO:0000256" key="1">
    <source>
        <dbReference type="SAM" id="MobiDB-lite"/>
    </source>
</evidence>
<evidence type="ECO:0000313" key="3">
    <source>
        <dbReference type="EMBL" id="ESW19374.1"/>
    </source>
</evidence>
<dbReference type="PhylomeDB" id="V7BN09"/>
<feature type="region of interest" description="Disordered" evidence="1">
    <location>
        <begin position="16"/>
        <end position="53"/>
    </location>
</feature>
<sequence length="252" mass="28429">MEFSKDFLSLSLPGYTSKKKRKSSLSKEAPQKKNRAKKVPVTHNSGGEVDANAPMTTLLLSTSPVLAPYNYGGGPVNEKAPVSASSSCPRRAPVNEETIVPPFPWATDKRARIHSFTYLQQKKITRISGNVQCKNCLREFEIELDVVKKLNELLRFVEKKGESMNDRAPEEWMEPVFPKCEHCGVEALAPILAGVKKKAINWLFLFLSQTLGCCTIKHLKYFCKHTKNHRTASKNHLVYSTFLGLHKQFLHD</sequence>
<dbReference type="STRING" id="3885.V7BN09"/>
<organism evidence="3 4">
    <name type="scientific">Phaseolus vulgaris</name>
    <name type="common">Kidney bean</name>
    <name type="synonym">French bean</name>
    <dbReference type="NCBI Taxonomy" id="3885"/>
    <lineage>
        <taxon>Eukaryota</taxon>
        <taxon>Viridiplantae</taxon>
        <taxon>Streptophyta</taxon>
        <taxon>Embryophyta</taxon>
        <taxon>Tracheophyta</taxon>
        <taxon>Spermatophyta</taxon>
        <taxon>Magnoliopsida</taxon>
        <taxon>eudicotyledons</taxon>
        <taxon>Gunneridae</taxon>
        <taxon>Pentapetalae</taxon>
        <taxon>rosids</taxon>
        <taxon>fabids</taxon>
        <taxon>Fabales</taxon>
        <taxon>Fabaceae</taxon>
        <taxon>Papilionoideae</taxon>
        <taxon>50 kb inversion clade</taxon>
        <taxon>NPAAA clade</taxon>
        <taxon>indigoferoid/millettioid clade</taxon>
        <taxon>Phaseoleae</taxon>
        <taxon>Phaseolus</taxon>
    </lineage>
</organism>
<protein>
    <recommendedName>
        <fullName evidence="2">DUF7086 domain-containing protein</fullName>
    </recommendedName>
</protein>
<proteinExistence type="predicted"/>
<reference evidence="4" key="1">
    <citation type="journal article" date="2014" name="Nat. Genet.">
        <title>A reference genome for common bean and genome-wide analysis of dual domestications.</title>
        <authorList>
            <person name="Schmutz J."/>
            <person name="McClean P.E."/>
            <person name="Mamidi S."/>
            <person name="Wu G.A."/>
            <person name="Cannon S.B."/>
            <person name="Grimwood J."/>
            <person name="Jenkins J."/>
            <person name="Shu S."/>
            <person name="Song Q."/>
            <person name="Chavarro C."/>
            <person name="Torres-Torres M."/>
            <person name="Geffroy V."/>
            <person name="Moghaddam S.M."/>
            <person name="Gao D."/>
            <person name="Abernathy B."/>
            <person name="Barry K."/>
            <person name="Blair M."/>
            <person name="Brick M.A."/>
            <person name="Chovatia M."/>
            <person name="Gepts P."/>
            <person name="Goodstein D.M."/>
            <person name="Gonzales M."/>
            <person name="Hellsten U."/>
            <person name="Hyten D.L."/>
            <person name="Jia G."/>
            <person name="Kelly J.D."/>
            <person name="Kudrna D."/>
            <person name="Lee R."/>
            <person name="Richard M.M."/>
            <person name="Miklas P.N."/>
            <person name="Osorno J.M."/>
            <person name="Rodrigues J."/>
            <person name="Thareau V."/>
            <person name="Urrea C.A."/>
            <person name="Wang M."/>
            <person name="Yu Y."/>
            <person name="Zhang M."/>
            <person name="Wing R.A."/>
            <person name="Cregan P.B."/>
            <person name="Rokhsar D.S."/>
            <person name="Jackson S.A."/>
        </authorList>
    </citation>
    <scope>NUCLEOTIDE SEQUENCE [LARGE SCALE GENOMIC DNA]</scope>
    <source>
        <strain evidence="4">cv. G19833</strain>
    </source>
</reference>
<gene>
    <name evidence="3" type="ORF">PHAVU_006G119300g</name>
</gene>
<keyword evidence="4" id="KW-1185">Reference proteome</keyword>
<dbReference type="PANTHER" id="PTHR34272:SF1">
    <property type="entry name" value="EXPRESSED PROTEIN"/>
    <property type="match status" value="1"/>
</dbReference>
<dbReference type="OrthoDB" id="1900495at2759"/>
<feature type="domain" description="DUF7086" evidence="2">
    <location>
        <begin position="117"/>
        <end position="248"/>
    </location>
</feature>
<dbReference type="OMA" id="NHRTASK"/>
<dbReference type="Pfam" id="PF23324">
    <property type="entry name" value="DUF7086"/>
    <property type="match status" value="1"/>
</dbReference>
<name>V7BN09_PHAVU</name>
<dbReference type="eggNOG" id="ENOG502RK6X">
    <property type="taxonomic scope" value="Eukaryota"/>
</dbReference>
<dbReference type="Gramene" id="ESW19374">
    <property type="protein sequence ID" value="ESW19374"/>
    <property type="gene ID" value="PHAVU_006G119300g"/>
</dbReference>
<dbReference type="AlphaFoldDB" id="V7BN09"/>
<dbReference type="EMBL" id="CM002293">
    <property type="protein sequence ID" value="ESW19374.1"/>
    <property type="molecule type" value="Genomic_DNA"/>
</dbReference>
<evidence type="ECO:0000313" key="4">
    <source>
        <dbReference type="Proteomes" id="UP000000226"/>
    </source>
</evidence>
<accession>V7BN09</accession>